<evidence type="ECO:0000313" key="3">
    <source>
        <dbReference type="Proteomes" id="UP000032578"/>
    </source>
</evidence>
<dbReference type="RefSeq" id="WP_044632357.1">
    <property type="nucleotide sequence ID" value="NZ_JTDW01000005.1"/>
</dbReference>
<sequence length="323" mass="36389">MKYFIFISAFLVVSISSYAQPSFLFKKDKDKEEKYTGPQWDQTNKASVYLSQVSFVNWNAGGTNSISGLFAFETKANYTDKYFSWSNNALVRLGINKQQSKDLQKSDDLVEINSNLGYQPDVTSNWFYSARMSFKSQMFNGYSYPNKDNPISRLLAPGYLFFGGGMEYGKHIDKLSLYFSPVTLKATFVLDEDLSNAGAFGVDPGVYDDNGNLLIPGERVRKEIGVLVTNTYETEVATNINIKNQLSLYSDYVNNFGNIDIDWSVDFDFKVNSFIKATLGSHIRYDDDVKTTVPSTEVEGEFDEAGAKVQWKQFLGIGVAVDF</sequence>
<name>A0A0D7WAE3_9FLAO</name>
<proteinExistence type="predicted"/>
<dbReference type="OrthoDB" id="1495718at2"/>
<evidence type="ECO:0000256" key="1">
    <source>
        <dbReference type="SAM" id="SignalP"/>
    </source>
</evidence>
<keyword evidence="1" id="KW-0732">Signal</keyword>
<organism evidence="2 3">
    <name type="scientific">Neotamlana sedimentorum</name>
    <dbReference type="NCBI Taxonomy" id="1435349"/>
    <lineage>
        <taxon>Bacteria</taxon>
        <taxon>Pseudomonadati</taxon>
        <taxon>Bacteroidota</taxon>
        <taxon>Flavobacteriia</taxon>
        <taxon>Flavobacteriales</taxon>
        <taxon>Flavobacteriaceae</taxon>
        <taxon>Neotamlana</taxon>
    </lineage>
</organism>
<dbReference type="Proteomes" id="UP000032578">
    <property type="component" value="Unassembled WGS sequence"/>
</dbReference>
<accession>A0A0D7WAE3</accession>
<dbReference type="EMBL" id="JTDW01000005">
    <property type="protein sequence ID" value="KJD35623.1"/>
    <property type="molecule type" value="Genomic_DNA"/>
</dbReference>
<feature type="signal peptide" evidence="1">
    <location>
        <begin position="1"/>
        <end position="19"/>
    </location>
</feature>
<reference evidence="2 3" key="1">
    <citation type="submission" date="2014-11" db="EMBL/GenBank/DDBJ databases">
        <title>Tamlana sedimentorum sp. nov., isolated from shallow sand sediments of the Sea of Japan.</title>
        <authorList>
            <person name="Romanenko L.A."/>
        </authorList>
    </citation>
    <scope>NUCLEOTIDE SEQUENCE [LARGE SCALE GENOMIC DNA]</scope>
    <source>
        <strain evidence="2 3">JCM 19808</strain>
    </source>
</reference>
<comment type="caution">
    <text evidence="2">The sequence shown here is derived from an EMBL/GenBank/DDBJ whole genome shotgun (WGS) entry which is preliminary data.</text>
</comment>
<dbReference type="PATRIC" id="fig|1435349.4.peg.2518"/>
<evidence type="ECO:0000313" key="2">
    <source>
        <dbReference type="EMBL" id="KJD35623.1"/>
    </source>
</evidence>
<dbReference type="AlphaFoldDB" id="A0A0D7WAE3"/>
<protein>
    <recommendedName>
        <fullName evidence="4">DUF3078 domain-containing protein</fullName>
    </recommendedName>
</protein>
<dbReference type="STRING" id="1435349.PW52_07675"/>
<dbReference type="InterPro" id="IPR021428">
    <property type="entry name" value="DUF3078"/>
</dbReference>
<gene>
    <name evidence="2" type="ORF">PW52_07675</name>
</gene>
<feature type="chain" id="PRO_5002325705" description="DUF3078 domain-containing protein" evidence="1">
    <location>
        <begin position="20"/>
        <end position="323"/>
    </location>
</feature>
<dbReference type="Pfam" id="PF11276">
    <property type="entry name" value="DUF3078"/>
    <property type="match status" value="1"/>
</dbReference>
<evidence type="ECO:0008006" key="4">
    <source>
        <dbReference type="Google" id="ProtNLM"/>
    </source>
</evidence>
<keyword evidence="3" id="KW-1185">Reference proteome</keyword>